<evidence type="ECO:0000256" key="1">
    <source>
        <dbReference type="SAM" id="SignalP"/>
    </source>
</evidence>
<gene>
    <name evidence="2" type="ordered locus">NFA_54590</name>
</gene>
<accession>Q5YND0</accession>
<dbReference type="AlphaFoldDB" id="Q5YND0"/>
<evidence type="ECO:0000313" key="3">
    <source>
        <dbReference type="Proteomes" id="UP000006820"/>
    </source>
</evidence>
<reference evidence="2 3" key="1">
    <citation type="journal article" date="2004" name="Proc. Natl. Acad. Sci. U.S.A.">
        <title>The complete genomic sequence of Nocardia farcinica IFM 10152.</title>
        <authorList>
            <person name="Ishikawa J."/>
            <person name="Yamashita A."/>
            <person name="Mikami Y."/>
            <person name="Hoshino Y."/>
            <person name="Kurita H."/>
            <person name="Hotta K."/>
            <person name="Shiba T."/>
            <person name="Hattori M."/>
        </authorList>
    </citation>
    <scope>NUCLEOTIDE SEQUENCE [LARGE SCALE GENOMIC DNA]</scope>
    <source>
        <strain evidence="2 3">IFM 10152</strain>
    </source>
</reference>
<protein>
    <recommendedName>
        <fullName evidence="4">Tat pathway signal protein</fullName>
    </recommendedName>
</protein>
<dbReference type="eggNOG" id="COG3103">
    <property type="taxonomic scope" value="Bacteria"/>
</dbReference>
<organism evidence="2 3">
    <name type="scientific">Nocardia farcinica (strain IFM 10152)</name>
    <dbReference type="NCBI Taxonomy" id="247156"/>
    <lineage>
        <taxon>Bacteria</taxon>
        <taxon>Bacillati</taxon>
        <taxon>Actinomycetota</taxon>
        <taxon>Actinomycetes</taxon>
        <taxon>Mycobacteriales</taxon>
        <taxon>Nocardiaceae</taxon>
        <taxon>Nocardia</taxon>
    </lineage>
</organism>
<evidence type="ECO:0008006" key="4">
    <source>
        <dbReference type="Google" id="ProtNLM"/>
    </source>
</evidence>
<sequence length="434" mass="47356">MRWDRKAENLMRIGVTLRAAAVALAAAIGFALAATGPAGATSELDRYLDLPLVNRDAAAGPGGVHPDLPYDAAQLRELLDRARAQGVAPTRYAALLFQYWLVAATDRAGIDLSSWDPRAGVQANRENLIKSYRYYEDLQLEHRELQWAGMAGQVGADFGGGLLDFELMGTMYSLPGLSESARSVVAAVQQAAGPAAVTMLPRGLAALAEAGSQITPEDIRYIIGMILVMQKNIFSDLMPLHTAYVREGLPAIEEFQRAGLIDASVLTAWRDIASGDHDRIAAGNATLLRREQEWAIGAQWDHVREYKGSVGEAITYVSGAAGSPSVAGVLPPREFRPVQIPFTGTDGRAMILTLPLPGWNWSVLDDRWDYITTELLPKYKDQVANNWPALEAVMRTPYEVQMETHRPLLTIPQLLESAARGLRITPAETEMAVR</sequence>
<feature type="signal peptide" evidence="1">
    <location>
        <begin position="1"/>
        <end position="33"/>
    </location>
</feature>
<keyword evidence="1" id="KW-0732">Signal</keyword>
<dbReference type="STRING" id="247156.NFA_54590"/>
<proteinExistence type="predicted"/>
<dbReference type="KEGG" id="nfa:NFA_54590"/>
<feature type="chain" id="PRO_5039535619" description="Tat pathway signal protein" evidence="1">
    <location>
        <begin position="34"/>
        <end position="434"/>
    </location>
</feature>
<keyword evidence="3" id="KW-1185">Reference proteome</keyword>
<dbReference type="HOGENOM" id="CLU_052799_0_0_11"/>
<evidence type="ECO:0000313" key="2">
    <source>
        <dbReference type="EMBL" id="BAD60311.1"/>
    </source>
</evidence>
<dbReference type="Proteomes" id="UP000006820">
    <property type="component" value="Chromosome"/>
</dbReference>
<name>Q5YND0_NOCFA</name>
<dbReference type="EMBL" id="AP006618">
    <property type="protein sequence ID" value="BAD60311.1"/>
    <property type="molecule type" value="Genomic_DNA"/>
</dbReference>